<sequence>MNFNINKSNTEIREQLQHKIDLKTKPIGSLGVLEKLAVKIGCIQNTLTPELKQPTIMVFAADHGIALDGVSPYPQEVTWQMVANFINGGAAINVFSRQNGIDIKIVDAGVNYDFDKNTDVINAKVDYGTKSYLNGAAMTADQFEIALKRGADLCDKVHREGCNIIGFGEMGIANTSSAAILLHLLGNVDLKECVGRGTGWDDEGLKKKYETLATAVLNYKGDNKVESILAHFGGFEIIMILGAMLKAAELKMVIMVDGFIISSALLAASKIDPNMLDYCIFTHKSNENGHQFMLKHLNAEPILDLGMRLGEGTGAAVAYPIIESAVNFLNQMASFEDAGVSNSDKIVEA</sequence>
<dbReference type="NCBIfam" id="NF000996">
    <property type="entry name" value="PRK00105.1"/>
    <property type="match status" value="1"/>
</dbReference>
<dbReference type="PANTHER" id="PTHR43463">
    <property type="entry name" value="NICOTINATE-NUCLEOTIDE--DIMETHYLBENZIMIDAZOLE PHOSPHORIBOSYLTRANSFERASE"/>
    <property type="match status" value="1"/>
</dbReference>
<comment type="function">
    <text evidence="10">Catalyzes the synthesis of alpha-ribazole-5'-phosphate from nicotinate mononucleotide (NAMN) and 5,6-dimethylbenzimidazole (DMB).</text>
</comment>
<organism evidence="11 12">
    <name type="scientific">Paralabilibaculum antarcticum</name>
    <dbReference type="NCBI Taxonomy" id="2912572"/>
    <lineage>
        <taxon>Bacteria</taxon>
        <taxon>Pseudomonadati</taxon>
        <taxon>Bacteroidota</taxon>
        <taxon>Bacteroidia</taxon>
        <taxon>Marinilabiliales</taxon>
        <taxon>Marinifilaceae</taxon>
        <taxon>Paralabilibaculum</taxon>
    </lineage>
</organism>
<accession>A0ABT5VPE0</accession>
<evidence type="ECO:0000256" key="4">
    <source>
        <dbReference type="ARBA" id="ARBA00015486"/>
    </source>
</evidence>
<evidence type="ECO:0000256" key="2">
    <source>
        <dbReference type="ARBA" id="ARBA00007110"/>
    </source>
</evidence>
<reference evidence="11 12" key="1">
    <citation type="submission" date="2022-01" db="EMBL/GenBank/DDBJ databases">
        <title>Labilibaculum sp. nov, a marine bacterium isolated from Antarctica.</title>
        <authorList>
            <person name="Dai W."/>
        </authorList>
    </citation>
    <scope>NUCLEOTIDE SEQUENCE [LARGE SCALE GENOMIC DNA]</scope>
    <source>
        <strain evidence="11 12">DW002</strain>
    </source>
</reference>
<evidence type="ECO:0000256" key="7">
    <source>
        <dbReference type="ARBA" id="ARBA00022679"/>
    </source>
</evidence>
<comment type="catalytic activity">
    <reaction evidence="9 10">
        <text>5,6-dimethylbenzimidazole + nicotinate beta-D-ribonucleotide = alpha-ribazole 5'-phosphate + nicotinate + H(+)</text>
        <dbReference type="Rhea" id="RHEA:11196"/>
        <dbReference type="ChEBI" id="CHEBI:15378"/>
        <dbReference type="ChEBI" id="CHEBI:15890"/>
        <dbReference type="ChEBI" id="CHEBI:32544"/>
        <dbReference type="ChEBI" id="CHEBI:57502"/>
        <dbReference type="ChEBI" id="CHEBI:57918"/>
        <dbReference type="EC" id="2.4.2.21"/>
    </reaction>
</comment>
<dbReference type="CDD" id="cd02439">
    <property type="entry name" value="DMB-PRT_CobT"/>
    <property type="match status" value="1"/>
</dbReference>
<dbReference type="InterPro" id="IPR023195">
    <property type="entry name" value="Nict_dMeBzImd_PRibTrfase_N"/>
</dbReference>
<evidence type="ECO:0000256" key="3">
    <source>
        <dbReference type="ARBA" id="ARBA00011991"/>
    </source>
</evidence>
<dbReference type="PANTHER" id="PTHR43463:SF1">
    <property type="entry name" value="NICOTINATE-NUCLEOTIDE--DIMETHYLBENZIMIDAZOLE PHOSPHORIBOSYLTRANSFERASE"/>
    <property type="match status" value="1"/>
</dbReference>
<gene>
    <name evidence="10 11" type="primary">cobT</name>
    <name evidence="11" type="ORF">L3049_01365</name>
</gene>
<proteinExistence type="inferred from homology"/>
<dbReference type="Gene3D" id="1.10.1610.10">
    <property type="match status" value="1"/>
</dbReference>
<feature type="active site" description="Proton acceptor" evidence="10">
    <location>
        <position position="311"/>
    </location>
</feature>
<dbReference type="InterPro" id="IPR017846">
    <property type="entry name" value="Nict_dMeBzImd_PRibTrfase_bact"/>
</dbReference>
<dbReference type="Proteomes" id="UP001528920">
    <property type="component" value="Unassembled WGS sequence"/>
</dbReference>
<dbReference type="InterPro" id="IPR036087">
    <property type="entry name" value="Nict_dMeBzImd_PRibTrfase_sf"/>
</dbReference>
<evidence type="ECO:0000256" key="6">
    <source>
        <dbReference type="ARBA" id="ARBA00022676"/>
    </source>
</evidence>
<comment type="similarity">
    <text evidence="2 10">Belongs to the CobT family.</text>
</comment>
<dbReference type="Pfam" id="PF02277">
    <property type="entry name" value="DBI_PRT"/>
    <property type="match status" value="1"/>
</dbReference>
<dbReference type="SUPFAM" id="SSF52733">
    <property type="entry name" value="Nicotinate mononucleotide:5,6-dimethylbenzimidazole phosphoribosyltransferase (CobT)"/>
    <property type="match status" value="1"/>
</dbReference>
<dbReference type="RefSeq" id="WP_275107977.1">
    <property type="nucleotide sequence ID" value="NZ_JAKJSC010000001.1"/>
</dbReference>
<dbReference type="EC" id="2.4.2.21" evidence="3 10"/>
<dbReference type="GO" id="GO:0008939">
    <property type="term" value="F:nicotinate-nucleotide-dimethylbenzimidazole phosphoribosyltransferase activity"/>
    <property type="evidence" value="ECO:0007669"/>
    <property type="project" value="UniProtKB-EC"/>
</dbReference>
<evidence type="ECO:0000313" key="12">
    <source>
        <dbReference type="Proteomes" id="UP001528920"/>
    </source>
</evidence>
<dbReference type="InterPro" id="IPR003200">
    <property type="entry name" value="Nict_dMeBzImd_PRibTrfase"/>
</dbReference>
<keyword evidence="5 10" id="KW-0169">Cobalamin biosynthesis</keyword>
<dbReference type="EMBL" id="JAKJSC010000001">
    <property type="protein sequence ID" value="MDE5416637.1"/>
    <property type="molecule type" value="Genomic_DNA"/>
</dbReference>
<evidence type="ECO:0000256" key="1">
    <source>
        <dbReference type="ARBA" id="ARBA00005049"/>
    </source>
</evidence>
<evidence type="ECO:0000256" key="9">
    <source>
        <dbReference type="ARBA" id="ARBA00047340"/>
    </source>
</evidence>
<keyword evidence="7 10" id="KW-0808">Transferase</keyword>
<comment type="caution">
    <text evidence="11">The sequence shown here is derived from an EMBL/GenBank/DDBJ whole genome shotgun (WGS) entry which is preliminary data.</text>
</comment>
<evidence type="ECO:0000256" key="8">
    <source>
        <dbReference type="ARBA" id="ARBA00030686"/>
    </source>
</evidence>
<protein>
    <recommendedName>
        <fullName evidence="4 10">Nicotinate-nucleotide--dimethylbenzimidazole phosphoribosyltransferase</fullName>
        <shortName evidence="10">NN:DBI PRT</shortName>
        <ecNumber evidence="3 10">2.4.2.21</ecNumber>
    </recommendedName>
    <alternativeName>
        <fullName evidence="8 10">N(1)-alpha-phosphoribosyltransferase</fullName>
    </alternativeName>
</protein>
<keyword evidence="12" id="KW-1185">Reference proteome</keyword>
<evidence type="ECO:0000256" key="5">
    <source>
        <dbReference type="ARBA" id="ARBA00022573"/>
    </source>
</evidence>
<evidence type="ECO:0000256" key="10">
    <source>
        <dbReference type="HAMAP-Rule" id="MF_00230"/>
    </source>
</evidence>
<dbReference type="NCBIfam" id="TIGR03160">
    <property type="entry name" value="cobT_DBIPRT"/>
    <property type="match status" value="1"/>
</dbReference>
<keyword evidence="6 10" id="KW-0328">Glycosyltransferase</keyword>
<dbReference type="Gene3D" id="3.40.50.10210">
    <property type="match status" value="1"/>
</dbReference>
<comment type="pathway">
    <text evidence="1 10">Nucleoside biosynthesis; alpha-ribazole biosynthesis; alpha-ribazole from 5,6-dimethylbenzimidazole: step 1/2.</text>
</comment>
<dbReference type="HAMAP" id="MF_00230">
    <property type="entry name" value="CobT"/>
    <property type="match status" value="1"/>
</dbReference>
<name>A0ABT5VPE0_9BACT</name>
<evidence type="ECO:0000313" key="11">
    <source>
        <dbReference type="EMBL" id="MDE5416637.1"/>
    </source>
</evidence>